<feature type="region of interest" description="Disordered" evidence="1">
    <location>
        <begin position="1"/>
        <end position="27"/>
    </location>
</feature>
<protein>
    <recommendedName>
        <fullName evidence="2">eCIS core domain-containing protein</fullName>
    </recommendedName>
</protein>
<gene>
    <name evidence="3" type="ORF">MGWOODY_Smn1850</name>
</gene>
<proteinExistence type="predicted"/>
<sequence length="483" mass="53367">MGGHSSYRTAGGSVRPAPAARAIAGPRHAQLTQLKAILQRKPNRTGMPDRLKSGVEALSGVSMDQVRVHYNSAEPAQLNAHAYAQGSDIHLAPGQEHNLPHEAWHVAQQAQGRVQATTQLASGVPINDDTGLEREADRMGAEALATAPQEAEEEPAQLSAIARSGAVPVQRLLDEEGGVVDVTTLGDDELFGLVNAIHLGKEPEDYTLQPGDGDLIFAEYRRRQDGVPLRITEDDVNSDMEEADEDYEFDDRDEFEVHMMTTARDNAGLDKIKYQQGEEREIRNWSEKSFQGTMGEYFASQTMSNQGYQPIALNGGQFGLNFPGGDHLFSGGGGGFMEQTKLHLSGNTASTKTYLKHVENAQDYAIKAIKGFYKKRDVMEELANKPPFSANRQFCDFVDALGRLEGTGDDDIDGSEAHELLVEGTRFSIPGDIYDQMPNDMRHHFIRMDQTVADFTGLKEDFEEDFVRAKKRNTDDDDEEYVN</sequence>
<dbReference type="AlphaFoldDB" id="A0A160TPZ1"/>
<evidence type="ECO:0000313" key="3">
    <source>
        <dbReference type="EMBL" id="CUS46881.1"/>
    </source>
</evidence>
<organism evidence="3">
    <name type="scientific">hydrothermal vent metagenome</name>
    <dbReference type="NCBI Taxonomy" id="652676"/>
    <lineage>
        <taxon>unclassified sequences</taxon>
        <taxon>metagenomes</taxon>
        <taxon>ecological metagenomes</taxon>
    </lineage>
</organism>
<feature type="domain" description="eCIS core" evidence="2">
    <location>
        <begin position="47"/>
        <end position="112"/>
    </location>
</feature>
<feature type="compositionally biased region" description="Low complexity" evidence="1">
    <location>
        <begin position="15"/>
        <end position="27"/>
    </location>
</feature>
<reference evidence="3" key="1">
    <citation type="submission" date="2015-10" db="EMBL/GenBank/DDBJ databases">
        <authorList>
            <person name="Gilbert D.G."/>
        </authorList>
    </citation>
    <scope>NUCLEOTIDE SEQUENCE</scope>
</reference>
<dbReference type="EMBL" id="CZQE01000407">
    <property type="protein sequence ID" value="CUS46881.1"/>
    <property type="molecule type" value="Genomic_DNA"/>
</dbReference>
<evidence type="ECO:0000259" key="2">
    <source>
        <dbReference type="Pfam" id="PF13699"/>
    </source>
</evidence>
<dbReference type="Pfam" id="PF13699">
    <property type="entry name" value="eCIS_core"/>
    <property type="match status" value="1"/>
</dbReference>
<dbReference type="InterPro" id="IPR025295">
    <property type="entry name" value="eCIS_core_dom"/>
</dbReference>
<name>A0A160TPZ1_9ZZZZ</name>
<evidence type="ECO:0000256" key="1">
    <source>
        <dbReference type="SAM" id="MobiDB-lite"/>
    </source>
</evidence>
<accession>A0A160TPZ1</accession>